<evidence type="ECO:0000256" key="14">
    <source>
        <dbReference type="ARBA" id="ARBA00049255"/>
    </source>
</evidence>
<name>A0A1Z2XV88_9FIRM</name>
<dbReference type="NCBIfam" id="NF045760">
    <property type="entry name" value="YtpR"/>
    <property type="match status" value="1"/>
</dbReference>
<evidence type="ECO:0000256" key="4">
    <source>
        <dbReference type="ARBA" id="ARBA00022490"/>
    </source>
</evidence>
<dbReference type="InterPro" id="IPR045060">
    <property type="entry name" value="Phe-tRNA-ligase_IIc_bsu"/>
</dbReference>
<dbReference type="PROSITE" id="PS51483">
    <property type="entry name" value="B5"/>
    <property type="match status" value="1"/>
</dbReference>
<dbReference type="EMBL" id="CP065321">
    <property type="protein sequence ID" value="QQR31643.1"/>
    <property type="molecule type" value="Genomic_DNA"/>
</dbReference>
<dbReference type="SUPFAM" id="SSF54991">
    <property type="entry name" value="Anticodon-binding domain of PheRS"/>
    <property type="match status" value="1"/>
</dbReference>
<keyword evidence="8 15" id="KW-0547">Nucleotide-binding</keyword>
<evidence type="ECO:0000256" key="3">
    <source>
        <dbReference type="ARBA" id="ARBA00011209"/>
    </source>
</evidence>
<reference evidence="20" key="1">
    <citation type="journal article" date="2017" name="Genome Announc.">
        <title>High-Quality Whole-Genome Sequences of the Oligo-Mouse-Microbiota Bacterial Community.</title>
        <authorList>
            <person name="Garzetti D."/>
            <person name="Brugiroux S."/>
            <person name="Bunk B."/>
            <person name="Pukall R."/>
            <person name="McCoy K.D."/>
            <person name="Macpherson A.J."/>
            <person name="Stecher B."/>
        </authorList>
    </citation>
    <scope>NUCLEOTIDE SEQUENCE</scope>
    <source>
        <strain evidence="20">KB18</strain>
    </source>
</reference>
<dbReference type="GO" id="GO:0004826">
    <property type="term" value="F:phenylalanine-tRNA ligase activity"/>
    <property type="evidence" value="ECO:0007669"/>
    <property type="project" value="UniProtKB-UniRule"/>
</dbReference>
<protein>
    <recommendedName>
        <fullName evidence="15">Phenylalanine--tRNA ligase beta subunit</fullName>
        <ecNumber evidence="15">6.1.1.20</ecNumber>
    </recommendedName>
    <alternativeName>
        <fullName evidence="15">Phenylalanyl-tRNA synthetase beta subunit</fullName>
        <shortName evidence="15">PheRS</shortName>
    </alternativeName>
</protein>
<evidence type="ECO:0000259" key="17">
    <source>
        <dbReference type="PROSITE" id="PS50886"/>
    </source>
</evidence>
<feature type="domain" description="TRNA-binding" evidence="17">
    <location>
        <begin position="40"/>
        <end position="147"/>
    </location>
</feature>
<evidence type="ECO:0000256" key="15">
    <source>
        <dbReference type="HAMAP-Rule" id="MF_00283"/>
    </source>
</evidence>
<dbReference type="InterPro" id="IPR005121">
    <property type="entry name" value="Fdx_antiC-bd"/>
</dbReference>
<comment type="subcellular location">
    <subcellularLocation>
        <location evidence="1 15">Cytoplasm</location>
    </subcellularLocation>
</comment>
<dbReference type="EMBL" id="CP021422">
    <property type="protein sequence ID" value="ASB42360.1"/>
    <property type="molecule type" value="Genomic_DNA"/>
</dbReference>
<dbReference type="SMART" id="SM00874">
    <property type="entry name" value="B5"/>
    <property type="match status" value="1"/>
</dbReference>
<evidence type="ECO:0000256" key="5">
    <source>
        <dbReference type="ARBA" id="ARBA00022555"/>
    </source>
</evidence>
<comment type="catalytic activity">
    <reaction evidence="14 15">
        <text>tRNA(Phe) + L-phenylalanine + ATP = L-phenylalanyl-tRNA(Phe) + AMP + diphosphate + H(+)</text>
        <dbReference type="Rhea" id="RHEA:19413"/>
        <dbReference type="Rhea" id="RHEA-COMP:9668"/>
        <dbReference type="Rhea" id="RHEA-COMP:9699"/>
        <dbReference type="ChEBI" id="CHEBI:15378"/>
        <dbReference type="ChEBI" id="CHEBI:30616"/>
        <dbReference type="ChEBI" id="CHEBI:33019"/>
        <dbReference type="ChEBI" id="CHEBI:58095"/>
        <dbReference type="ChEBI" id="CHEBI:78442"/>
        <dbReference type="ChEBI" id="CHEBI:78531"/>
        <dbReference type="ChEBI" id="CHEBI:456215"/>
        <dbReference type="EC" id="6.1.1.20"/>
    </reaction>
</comment>
<reference evidence="21 23" key="3">
    <citation type="submission" date="2020-11" db="EMBL/GenBank/DDBJ databases">
        <title>Closed and high quality bacterial genomes of the OMM12 community.</title>
        <authorList>
            <person name="Marbouty M."/>
            <person name="Lamy-Besnier Q."/>
            <person name="Debarbieux L."/>
            <person name="Koszul R."/>
        </authorList>
    </citation>
    <scope>NUCLEOTIDE SEQUENCE [LARGE SCALE GENOMIC DNA]</scope>
    <source>
        <strain evidence="21 23">KB18</strain>
    </source>
</reference>
<evidence type="ECO:0000313" key="21">
    <source>
        <dbReference type="EMBL" id="QQR31643.1"/>
    </source>
</evidence>
<evidence type="ECO:0000256" key="12">
    <source>
        <dbReference type="ARBA" id="ARBA00022917"/>
    </source>
</evidence>
<dbReference type="InterPro" id="IPR020825">
    <property type="entry name" value="Phe-tRNA_synthase-like_B3/B4"/>
</dbReference>
<dbReference type="GO" id="GO:0005524">
    <property type="term" value="F:ATP binding"/>
    <property type="evidence" value="ECO:0007669"/>
    <property type="project" value="UniProtKB-UniRule"/>
</dbReference>
<evidence type="ECO:0000256" key="2">
    <source>
        <dbReference type="ARBA" id="ARBA00008653"/>
    </source>
</evidence>
<feature type="domain" description="FDX-ACB" evidence="18">
    <location>
        <begin position="705"/>
        <end position="791"/>
    </location>
</feature>
<evidence type="ECO:0000256" key="11">
    <source>
        <dbReference type="ARBA" id="ARBA00022884"/>
    </source>
</evidence>
<dbReference type="SUPFAM" id="SSF46955">
    <property type="entry name" value="Putative DNA-binding domain"/>
    <property type="match status" value="1"/>
</dbReference>
<dbReference type="Pfam" id="PF03484">
    <property type="entry name" value="B5"/>
    <property type="match status" value="1"/>
</dbReference>
<evidence type="ECO:0000256" key="1">
    <source>
        <dbReference type="ARBA" id="ARBA00004496"/>
    </source>
</evidence>
<dbReference type="InterPro" id="IPR005146">
    <property type="entry name" value="B3/B4_tRNA-bd"/>
</dbReference>
<evidence type="ECO:0000256" key="6">
    <source>
        <dbReference type="ARBA" id="ARBA00022598"/>
    </source>
</evidence>
<dbReference type="InterPro" id="IPR012340">
    <property type="entry name" value="NA-bd_OB-fold"/>
</dbReference>
<sequence length="792" mass="88116">MLISMNWINDFVDLRGLDIPALIQRFTLSTAEVEDVYEMGRDLRGVVAGKILSVENHPDSKKLHLLKVDGGDKIYDVVCGAPNVREGLIVPFVKEGGMVGGQEISMAVLAGYESHGMCCSEKELGISADHSGLMELPDDTPVGRDMTELYGIIDTVFEVDNKSLTNRPDLWGHYGIAREFAALSGRELKPLETVSLEQFDELDPIDIEVEDKELCYRYTGLKVRNITKKVSPVDMRIRLFYCGSRAINLLADLTNYLMLEMGQPMHAFDCAKVDSIRVKRFDAPFTFTTLDGTERKVDENTLMICTKSGNGLEDTPVAVAGIMGGLDSEIEDDTDSLLLESANFDGASVRKSSTRLGLRTDASMRYEKTLDPEMTVPAIGRFMKLLLDIDPGAQVISRLTDVYVKRYPQVELSFDKAYVDRYTGIEIEDKRIIETLLSLGFGAKQEGDRFTVQVPSWRATKDVTIKADIIEEITRIYGYDNFEIKTTVSPLYPQRKSVQNKADNFVKDLLVQTYKLHEVHSYIWQDARKCKILGIEPEENVKLINAQTPDHEIIRRSMGPTLLSVLQENRAFSADFGVFEIGRVAEGLNGDGLADEHKKLGIALFSRTEGEKELYMRLIGMVKALLRSVKRVEPELANCEPRFKWQHPRNTAVIMAGGESLGWVCTLTPSVLRNIDRKAAVVCGELDMDAFAGLTAGELGYKEPSRFPGIDIDLSVVLPEGMRFADMEPAWEGAGHLTGVSLIDSFQQAGRRSLTLRFGFSSTEKTLSKEEVQPIVDGIVEKLGAAGAVLRS</sequence>
<evidence type="ECO:0000256" key="10">
    <source>
        <dbReference type="ARBA" id="ARBA00022842"/>
    </source>
</evidence>
<dbReference type="InterPro" id="IPR036690">
    <property type="entry name" value="Fdx_antiC-bd_sf"/>
</dbReference>
<keyword evidence="22" id="KW-1185">Reference proteome</keyword>
<dbReference type="Gene3D" id="3.50.40.10">
    <property type="entry name" value="Phenylalanyl-trna Synthetase, Chain B, domain 3"/>
    <property type="match status" value="1"/>
</dbReference>
<dbReference type="PANTHER" id="PTHR10947">
    <property type="entry name" value="PHENYLALANYL-TRNA SYNTHETASE BETA CHAIN AND LEUCINE-RICH REPEAT-CONTAINING PROTEIN 47"/>
    <property type="match status" value="1"/>
</dbReference>
<dbReference type="RefSeq" id="WP_066537984.1">
    <property type="nucleotide sequence ID" value="NZ_CP021422.1"/>
</dbReference>
<dbReference type="Pfam" id="PF01588">
    <property type="entry name" value="tRNA_bind"/>
    <property type="match status" value="1"/>
</dbReference>
<keyword evidence="9 15" id="KW-0067">ATP-binding</keyword>
<organism evidence="21 23">
    <name type="scientific">Acutalibacter muris</name>
    <dbReference type="NCBI Taxonomy" id="1796620"/>
    <lineage>
        <taxon>Bacteria</taxon>
        <taxon>Bacillati</taxon>
        <taxon>Bacillota</taxon>
        <taxon>Clostridia</taxon>
        <taxon>Eubacteriales</taxon>
        <taxon>Acutalibacteraceae</taxon>
        <taxon>Acutalibacter</taxon>
    </lineage>
</organism>
<keyword evidence="10 15" id="KW-0460">Magnesium</keyword>
<dbReference type="GO" id="GO:0140096">
    <property type="term" value="F:catalytic activity, acting on a protein"/>
    <property type="evidence" value="ECO:0007669"/>
    <property type="project" value="UniProtKB-ARBA"/>
</dbReference>
<dbReference type="SUPFAM" id="SSF50249">
    <property type="entry name" value="Nucleic acid-binding proteins"/>
    <property type="match status" value="1"/>
</dbReference>
<dbReference type="Gene3D" id="3.30.930.10">
    <property type="entry name" value="Bira Bifunctional Protein, Domain 2"/>
    <property type="match status" value="1"/>
</dbReference>
<evidence type="ECO:0000256" key="13">
    <source>
        <dbReference type="ARBA" id="ARBA00023146"/>
    </source>
</evidence>
<gene>
    <name evidence="15 21" type="primary">pheT</name>
    <name evidence="20" type="ORF">ADH66_17895</name>
    <name evidence="21" type="ORF">I5Q82_08305</name>
</gene>
<dbReference type="InterPro" id="IPR004532">
    <property type="entry name" value="Phe-tRNA-ligase_IIc_bsu_bact"/>
</dbReference>
<evidence type="ECO:0000256" key="9">
    <source>
        <dbReference type="ARBA" id="ARBA00022840"/>
    </source>
</evidence>
<comment type="similarity">
    <text evidence="2 15">Belongs to the phenylalanyl-tRNA synthetase beta subunit family. Type 1 subfamily.</text>
</comment>
<dbReference type="CDD" id="cd02796">
    <property type="entry name" value="tRNA_bind_bactPheRS"/>
    <property type="match status" value="1"/>
</dbReference>
<evidence type="ECO:0000256" key="8">
    <source>
        <dbReference type="ARBA" id="ARBA00022741"/>
    </source>
</evidence>
<evidence type="ECO:0000313" key="23">
    <source>
        <dbReference type="Proteomes" id="UP000596035"/>
    </source>
</evidence>
<dbReference type="SUPFAM" id="SSF55681">
    <property type="entry name" value="Class II aaRS and biotin synthetases"/>
    <property type="match status" value="1"/>
</dbReference>
<dbReference type="NCBIfam" id="TIGR00472">
    <property type="entry name" value="pheT_bact"/>
    <property type="match status" value="1"/>
</dbReference>
<dbReference type="HAMAP" id="MF_00283">
    <property type="entry name" value="Phe_tRNA_synth_beta1"/>
    <property type="match status" value="1"/>
</dbReference>
<dbReference type="Pfam" id="PF03147">
    <property type="entry name" value="FDX-ACB"/>
    <property type="match status" value="1"/>
</dbReference>
<reference evidence="22" key="2">
    <citation type="submission" date="2017-05" db="EMBL/GenBank/DDBJ databases">
        <title>Improved OligoMM genomes.</title>
        <authorList>
            <person name="Garzetti D."/>
        </authorList>
    </citation>
    <scope>NUCLEOTIDE SEQUENCE [LARGE SCALE GENOMIC DNA]</scope>
    <source>
        <strain evidence="22">KB18</strain>
    </source>
</reference>
<keyword evidence="12 15" id="KW-0648">Protein biosynthesis</keyword>
<dbReference type="PROSITE" id="PS51447">
    <property type="entry name" value="FDX_ACB"/>
    <property type="match status" value="1"/>
</dbReference>
<dbReference type="GO" id="GO:0016740">
    <property type="term" value="F:transferase activity"/>
    <property type="evidence" value="ECO:0007669"/>
    <property type="project" value="UniProtKB-ARBA"/>
</dbReference>
<comment type="cofactor">
    <cofactor evidence="15">
        <name>Mg(2+)</name>
        <dbReference type="ChEBI" id="CHEBI:18420"/>
    </cofactor>
    <text evidence="15">Binds 2 magnesium ions per tetramer.</text>
</comment>
<dbReference type="Gene3D" id="2.40.50.140">
    <property type="entry name" value="Nucleic acid-binding proteins"/>
    <property type="match status" value="1"/>
</dbReference>
<feature type="binding site" evidence="15">
    <location>
        <position position="471"/>
    </location>
    <ligand>
        <name>Mg(2+)</name>
        <dbReference type="ChEBI" id="CHEBI:18420"/>
        <note>shared with alpha subunit</note>
    </ligand>
</feature>
<dbReference type="Gene3D" id="3.30.56.10">
    <property type="match status" value="2"/>
</dbReference>
<dbReference type="InterPro" id="IPR009061">
    <property type="entry name" value="DNA-bd_dom_put_sf"/>
</dbReference>
<dbReference type="GO" id="GO:0009328">
    <property type="term" value="C:phenylalanine-tRNA ligase complex"/>
    <property type="evidence" value="ECO:0007669"/>
    <property type="project" value="TreeGrafter"/>
</dbReference>
<evidence type="ECO:0000313" key="20">
    <source>
        <dbReference type="EMBL" id="ASB42360.1"/>
    </source>
</evidence>
<evidence type="ECO:0000313" key="22">
    <source>
        <dbReference type="Proteomes" id="UP000196710"/>
    </source>
</evidence>
<feature type="binding site" evidence="15">
    <location>
        <position position="472"/>
    </location>
    <ligand>
        <name>Mg(2+)</name>
        <dbReference type="ChEBI" id="CHEBI:18420"/>
        <note>shared with alpha subunit</note>
    </ligand>
</feature>
<keyword evidence="11 16" id="KW-0694">RNA-binding</keyword>
<dbReference type="SMART" id="SM00873">
    <property type="entry name" value="B3_4"/>
    <property type="match status" value="1"/>
</dbReference>
<dbReference type="InterPro" id="IPR033714">
    <property type="entry name" value="tRNA_bind_bactPheRS"/>
</dbReference>
<keyword evidence="4 15" id="KW-0963">Cytoplasm</keyword>
<dbReference type="Pfam" id="PF03483">
    <property type="entry name" value="B3_4"/>
    <property type="match status" value="1"/>
</dbReference>
<dbReference type="InterPro" id="IPR002547">
    <property type="entry name" value="tRNA-bd_dom"/>
</dbReference>
<keyword evidence="6 15" id="KW-0436">Ligase</keyword>
<dbReference type="GO" id="GO:0000287">
    <property type="term" value="F:magnesium ion binding"/>
    <property type="evidence" value="ECO:0007669"/>
    <property type="project" value="UniProtKB-UniRule"/>
</dbReference>
<evidence type="ECO:0000256" key="7">
    <source>
        <dbReference type="ARBA" id="ARBA00022723"/>
    </source>
</evidence>
<dbReference type="SMART" id="SM00896">
    <property type="entry name" value="FDX-ACB"/>
    <property type="match status" value="1"/>
</dbReference>
<evidence type="ECO:0000256" key="16">
    <source>
        <dbReference type="PROSITE-ProRule" id="PRU00209"/>
    </source>
</evidence>
<proteinExistence type="inferred from homology"/>
<accession>A0A1Z2XV88</accession>
<feature type="domain" description="B5" evidence="19">
    <location>
        <begin position="407"/>
        <end position="484"/>
    </location>
</feature>
<dbReference type="KEGG" id="amur:ADH66_17895"/>
<evidence type="ECO:0000259" key="19">
    <source>
        <dbReference type="PROSITE" id="PS51483"/>
    </source>
</evidence>
<keyword evidence="13 15" id="KW-0030">Aminoacyl-tRNA synthetase</keyword>
<dbReference type="Proteomes" id="UP000596035">
    <property type="component" value="Chromosome"/>
</dbReference>
<dbReference type="InterPro" id="IPR005147">
    <property type="entry name" value="tRNA_synthase_B5-dom"/>
</dbReference>
<dbReference type="PANTHER" id="PTHR10947:SF0">
    <property type="entry name" value="PHENYLALANINE--TRNA LIGASE BETA SUBUNIT"/>
    <property type="match status" value="1"/>
</dbReference>
<feature type="binding site" evidence="15">
    <location>
        <position position="468"/>
    </location>
    <ligand>
        <name>Mg(2+)</name>
        <dbReference type="ChEBI" id="CHEBI:18420"/>
        <note>shared with alpha subunit</note>
    </ligand>
</feature>
<dbReference type="GO" id="GO:0006432">
    <property type="term" value="P:phenylalanyl-tRNA aminoacylation"/>
    <property type="evidence" value="ECO:0007669"/>
    <property type="project" value="UniProtKB-UniRule"/>
</dbReference>
<dbReference type="EC" id="6.1.1.20" evidence="15"/>
<dbReference type="Gene3D" id="3.30.70.380">
    <property type="entry name" value="Ferrodoxin-fold anticodon-binding domain"/>
    <property type="match status" value="1"/>
</dbReference>
<evidence type="ECO:0000259" key="18">
    <source>
        <dbReference type="PROSITE" id="PS51447"/>
    </source>
</evidence>
<comment type="subunit">
    <text evidence="3 15">Tetramer of two alpha and two beta subunits.</text>
</comment>
<dbReference type="SUPFAM" id="SSF56037">
    <property type="entry name" value="PheT/TilS domain"/>
    <property type="match status" value="1"/>
</dbReference>
<keyword evidence="5 16" id="KW-0820">tRNA-binding</keyword>
<dbReference type="AlphaFoldDB" id="A0A1Z2XV88"/>
<feature type="binding site" evidence="15">
    <location>
        <position position="462"/>
    </location>
    <ligand>
        <name>Mg(2+)</name>
        <dbReference type="ChEBI" id="CHEBI:18420"/>
        <note>shared with alpha subunit</note>
    </ligand>
</feature>
<dbReference type="InterPro" id="IPR045864">
    <property type="entry name" value="aa-tRNA-synth_II/BPL/LPL"/>
</dbReference>
<dbReference type="Proteomes" id="UP000196710">
    <property type="component" value="Chromosome"/>
</dbReference>
<dbReference type="Pfam" id="PF17759">
    <property type="entry name" value="tRNA_synthFbeta"/>
    <property type="match status" value="1"/>
</dbReference>
<dbReference type="GO" id="GO:0000049">
    <property type="term" value="F:tRNA binding"/>
    <property type="evidence" value="ECO:0007669"/>
    <property type="project" value="UniProtKB-UniRule"/>
</dbReference>
<dbReference type="PROSITE" id="PS50886">
    <property type="entry name" value="TRBD"/>
    <property type="match status" value="1"/>
</dbReference>
<dbReference type="InterPro" id="IPR041616">
    <property type="entry name" value="PheRS_beta_core"/>
</dbReference>
<keyword evidence="7 15" id="KW-0479">Metal-binding</keyword>